<proteinExistence type="predicted"/>
<evidence type="ECO:0000256" key="1">
    <source>
        <dbReference type="SAM" id="MobiDB-lite"/>
    </source>
</evidence>
<evidence type="ECO:0008006" key="4">
    <source>
        <dbReference type="Google" id="ProtNLM"/>
    </source>
</evidence>
<feature type="region of interest" description="Disordered" evidence="1">
    <location>
        <begin position="1183"/>
        <end position="1264"/>
    </location>
</feature>
<dbReference type="EMBL" id="JAVRQU010000028">
    <property type="protein sequence ID" value="KAK5689837.1"/>
    <property type="molecule type" value="Genomic_DNA"/>
</dbReference>
<gene>
    <name evidence="2" type="ORF">LTR97_012596</name>
</gene>
<evidence type="ECO:0000313" key="2">
    <source>
        <dbReference type="EMBL" id="KAK5689837.1"/>
    </source>
</evidence>
<organism evidence="2 3">
    <name type="scientific">Elasticomyces elasticus</name>
    <dbReference type="NCBI Taxonomy" id="574655"/>
    <lineage>
        <taxon>Eukaryota</taxon>
        <taxon>Fungi</taxon>
        <taxon>Dikarya</taxon>
        <taxon>Ascomycota</taxon>
        <taxon>Pezizomycotina</taxon>
        <taxon>Dothideomycetes</taxon>
        <taxon>Dothideomycetidae</taxon>
        <taxon>Mycosphaerellales</taxon>
        <taxon>Teratosphaeriaceae</taxon>
        <taxon>Elasticomyces</taxon>
    </lineage>
</organism>
<dbReference type="NCBIfam" id="NF047352">
    <property type="entry name" value="P_loop_sacsin"/>
    <property type="match status" value="1"/>
</dbReference>
<protein>
    <recommendedName>
        <fullName evidence="4">Protein NO VEIN C-terminal domain-containing protein</fullName>
    </recommendedName>
</protein>
<dbReference type="Gene3D" id="3.30.565.10">
    <property type="entry name" value="Histidine kinase-like ATPase, C-terminal domain"/>
    <property type="match status" value="1"/>
</dbReference>
<feature type="region of interest" description="Disordered" evidence="1">
    <location>
        <begin position="1288"/>
        <end position="1323"/>
    </location>
</feature>
<comment type="caution">
    <text evidence="2">The sequence shown here is derived from an EMBL/GenBank/DDBJ whole genome shotgun (WGS) entry which is preliminary data.</text>
</comment>
<reference evidence="2" key="1">
    <citation type="submission" date="2023-08" db="EMBL/GenBank/DDBJ databases">
        <title>Black Yeasts Isolated from many extreme environments.</title>
        <authorList>
            <person name="Coleine C."/>
            <person name="Stajich J.E."/>
            <person name="Selbmann L."/>
        </authorList>
    </citation>
    <scope>NUCLEOTIDE SEQUENCE</scope>
    <source>
        <strain evidence="2">CCFEE 5810</strain>
    </source>
</reference>
<evidence type="ECO:0000313" key="3">
    <source>
        <dbReference type="Proteomes" id="UP001310594"/>
    </source>
</evidence>
<dbReference type="InterPro" id="IPR036890">
    <property type="entry name" value="HATPase_C_sf"/>
</dbReference>
<dbReference type="InterPro" id="IPR052957">
    <property type="entry name" value="Auxin_embryo_med"/>
</dbReference>
<sequence length="1485" mass="164572">MDDPVEAKALIEQIRRAKQVDNVDGENENASDLENALKMLSEELYSTPTHFILELIQNADDNHYHAGTKPKLTMLYHESGYLWIGCNEIGFTASNVRAICRIHNSTKKVEDSKKGYIGEKGIGFKSVFTVADKVWIKSGALSFLFDTTKPLGMIAPEWADLPSPQLVRERTVICLQIPKPSDRNRVQRGLKDLKPELLVFLRQLRSIEVEARNLTNRPLYGCSITRADGELQGIKVTKLKDVARVPTSTERTDMLLVFEQTVPRMPAEDKRPGVTETTLVMAFPVNEKYEAKVREQNTFAFLPVRAYGLPFLMQADFILNAGREEILHDRAWNKSLVVAALDLFITAVDTFNKTGLMKYTWPQYARSQGTSHGTIFEDFFKNLGNRLKRHKVLESRAGTLESPILSPQMTMQTMPNTFIDEAGRPLMVRPGGAKTYASPLYSRDNMAALGVAEMTSYDFCEMLGNYVLQNPANFASRPVTWHSSMAKAMVQIGASNFRNLNIIPLRNGQWISGNNKPFFFGELDGSLIVPKGIDIAMIATEPAKDWARRKLYIDLGAQNLDISKVYKMIVEQHQRPGQALAHWMAAEVVGHACFLFTAPSKPAYCDVSRLLMAIEGSGSIRLGRYLYMDVPGATVSVSELLAGCPEAKFISKSYYESAPINPPGPWLTWLQKELKVNTLPRLQDAKHATISPEFRWLVENKPSSVWLALLRDNWEAYAHDIANNVAARNYLSAASVMCTDRKKRPMREVYLPAAVKDDSLAARVAPILAVDEPNDPKWIRLTGLGLSATPTTKLYLNVLKMLTTLPKSEFTGDDVMAVYTALYRRQYAESDIIKKAFQVADLVCVPLAKGPTWVALKDARWSAPTCLLHVTSLQSFYPDLRLFFTKTLGIRDATVVDVVDRLLECSGQVQHISEIKSLLNFLSRAVSSTKVPVAEDIIDRLLGSSVRVLPVQVRDKEVELRSTKDQSWFYADTSELRNAFAGKVALLEFDMIGSPVMTAFVKKLGQDGRKLSMHVVEETVTAGVQVEEPKLAEGLKAKAKFIKFLVPLHARESTLQRLASLVVYSAGSLTLKRSVQVNGHAVYGTDGHGHILKSESAGRLVVHVSGTLVEKGSVPPKLLRDWLMNTFGISADKRVYLQDILDAVDDVEAKSMLEQAGLMADLPEIDEGEEIIDDLDVAGEETPIASSAGTTDKTPVSGPSARDTPRSKAAPPSRSAPQSDSTARRNDATGGLLRDVTNGQTPRANGSKGASKTMGVSVPGSEGRFARPDLAIDAVNIETFSMDAMRSALPQRPSSSGGTVSSGGRLGLNSHGGGFNLDEADPQAQEVGSKGELFVYKLLTTQFEASADCWTSRERSQHGLPDFADDEYFYTDFTIDKSNTQVCDRITKWLLSAGHSEIKRYTKAPFTYRFEVKATTGPRDEPFSMSYNQYEQARACHIGDNDAYVILRVYDLAGEARVCAYVDPHGQDLNKKLRFTPGKYFVQPM</sequence>
<feature type="compositionally biased region" description="Polar residues" evidence="1">
    <location>
        <begin position="1184"/>
        <end position="1194"/>
    </location>
</feature>
<dbReference type="PANTHER" id="PTHR32387">
    <property type="entry name" value="WU:FJ29H11"/>
    <property type="match status" value="1"/>
</dbReference>
<dbReference type="PANTHER" id="PTHR32387:SF0">
    <property type="entry name" value="PROTEIN NO VEIN"/>
    <property type="match status" value="1"/>
</dbReference>
<feature type="compositionally biased region" description="Polar residues" evidence="1">
    <location>
        <begin position="1237"/>
        <end position="1250"/>
    </location>
</feature>
<feature type="compositionally biased region" description="Gly residues" evidence="1">
    <location>
        <begin position="1300"/>
        <end position="1315"/>
    </location>
</feature>
<accession>A0AAN7ZKJ4</accession>
<dbReference type="Proteomes" id="UP001310594">
    <property type="component" value="Unassembled WGS sequence"/>
</dbReference>
<dbReference type="SUPFAM" id="SSF55874">
    <property type="entry name" value="ATPase domain of HSP90 chaperone/DNA topoisomerase II/histidine kinase"/>
    <property type="match status" value="1"/>
</dbReference>
<name>A0AAN7ZKJ4_9PEZI</name>